<dbReference type="GO" id="GO:0106350">
    <property type="term" value="F:all-trans-octaprenyl-diphosphate synthase activity"/>
    <property type="evidence" value="ECO:0007669"/>
    <property type="project" value="UniProtKB-EC"/>
</dbReference>
<dbReference type="InterPro" id="IPR000092">
    <property type="entry name" value="Polyprenyl_synt"/>
</dbReference>
<evidence type="ECO:0000256" key="6">
    <source>
        <dbReference type="RuleBase" id="RU004466"/>
    </source>
</evidence>
<dbReference type="SUPFAM" id="SSF48576">
    <property type="entry name" value="Terpenoid synthases"/>
    <property type="match status" value="1"/>
</dbReference>
<gene>
    <name evidence="7" type="primary">ispB</name>
    <name evidence="7" type="ORF">SIID45300_02561</name>
</gene>
<comment type="caution">
    <text evidence="7">The sequence shown here is derived from an EMBL/GenBank/DDBJ whole genome shotgun (WGS) entry which is preliminary data.</text>
</comment>
<comment type="cofactor">
    <cofactor evidence="1">
        <name>Mg(2+)</name>
        <dbReference type="ChEBI" id="CHEBI:18420"/>
    </cofactor>
</comment>
<dbReference type="InterPro" id="IPR033749">
    <property type="entry name" value="Polyprenyl_synt_CS"/>
</dbReference>
<evidence type="ECO:0000313" key="7">
    <source>
        <dbReference type="EMBL" id="GAB0058215.1"/>
    </source>
</evidence>
<dbReference type="PANTHER" id="PTHR12001">
    <property type="entry name" value="GERANYLGERANYL PYROPHOSPHATE SYNTHASE"/>
    <property type="match status" value="1"/>
</dbReference>
<dbReference type="EC" id="2.5.1.90" evidence="7"/>
<keyword evidence="3 6" id="KW-0808">Transferase</keyword>
<reference evidence="7 8" key="1">
    <citation type="submission" date="2024-05" db="EMBL/GenBank/DDBJ databases">
        <authorList>
            <consortium name="Candidatus Magnetaquicoccaceae bacterium FCR-1 genome sequencing consortium"/>
            <person name="Shimoshige H."/>
            <person name="Shimamura S."/>
            <person name="Taoka A."/>
            <person name="Kobayashi H."/>
            <person name="Maekawa T."/>
        </authorList>
    </citation>
    <scope>NUCLEOTIDE SEQUENCE [LARGE SCALE GENOMIC DNA]</scope>
    <source>
        <strain evidence="7 8">FCR-1</strain>
    </source>
</reference>
<name>A0ABQ0CBF0_9PROT</name>
<dbReference type="CDD" id="cd00685">
    <property type="entry name" value="Trans_IPPS_HT"/>
    <property type="match status" value="1"/>
</dbReference>
<organism evidence="7 8">
    <name type="scientific">Candidatus Magnetaquiglobus chichijimensis</name>
    <dbReference type="NCBI Taxonomy" id="3141448"/>
    <lineage>
        <taxon>Bacteria</taxon>
        <taxon>Pseudomonadati</taxon>
        <taxon>Pseudomonadota</taxon>
        <taxon>Magnetococcia</taxon>
        <taxon>Magnetococcales</taxon>
        <taxon>Candidatus Magnetaquicoccaceae</taxon>
        <taxon>Candidatus Magnetaquiglobus</taxon>
    </lineage>
</organism>
<sequence length="333" mass="36532">MKPTPANLPPVLKRLGELIGPDLERTNAIILEQLNSQVELIPKLGAHIIESGGKRLRPVLTLLSAKLFGYTGRDDALLAAVVEFIHTATLLHDDVVDRSDTRRGRATANSVWGSKAPILVGDYLFSRSFQILVAHADLNVLRIIADACAVISEGEVMQLVATNDLTTTEEHYLEVVRRKTATLFTAAAQIGAVLNHRSRAEESALAEYGTLLGIAYQVVDDALDYSASNEALGKNVGDDFQEGKITLPVIHAYRHGTPEERAFWSDCLEKREFPEGALQRAIQLVRERGSLDYTLARAKTFADEAKAQLAILPDTPEREAMAMLADFSVARSY</sequence>
<dbReference type="Gene3D" id="1.10.600.10">
    <property type="entry name" value="Farnesyl Diphosphate Synthase"/>
    <property type="match status" value="1"/>
</dbReference>
<dbReference type="EMBL" id="BAAFGK010000004">
    <property type="protein sequence ID" value="GAB0058215.1"/>
    <property type="molecule type" value="Genomic_DNA"/>
</dbReference>
<reference evidence="7 8" key="2">
    <citation type="submission" date="2024-09" db="EMBL/GenBank/DDBJ databases">
        <title>Draft genome sequence of Candidatus Magnetaquicoccaceae bacterium FCR-1.</title>
        <authorList>
            <person name="Shimoshige H."/>
            <person name="Shimamura S."/>
            <person name="Taoka A."/>
            <person name="Kobayashi H."/>
            <person name="Maekawa T."/>
        </authorList>
    </citation>
    <scope>NUCLEOTIDE SEQUENCE [LARGE SCALE GENOMIC DNA]</scope>
    <source>
        <strain evidence="7 8">FCR-1</strain>
    </source>
</reference>
<dbReference type="InterPro" id="IPR008949">
    <property type="entry name" value="Isoprenoid_synthase_dom_sf"/>
</dbReference>
<dbReference type="Proteomes" id="UP001628193">
    <property type="component" value="Unassembled WGS sequence"/>
</dbReference>
<evidence type="ECO:0000256" key="2">
    <source>
        <dbReference type="ARBA" id="ARBA00006706"/>
    </source>
</evidence>
<evidence type="ECO:0000313" key="8">
    <source>
        <dbReference type="Proteomes" id="UP001628193"/>
    </source>
</evidence>
<keyword evidence="4" id="KW-0479">Metal-binding</keyword>
<dbReference type="RefSeq" id="WP_420905894.1">
    <property type="nucleotide sequence ID" value="NZ_BAAFGK010000004.1"/>
</dbReference>
<dbReference type="PROSITE" id="PS00723">
    <property type="entry name" value="POLYPRENYL_SYNTHASE_1"/>
    <property type="match status" value="1"/>
</dbReference>
<proteinExistence type="inferred from homology"/>
<dbReference type="Pfam" id="PF00348">
    <property type="entry name" value="polyprenyl_synt"/>
    <property type="match status" value="1"/>
</dbReference>
<evidence type="ECO:0000256" key="4">
    <source>
        <dbReference type="ARBA" id="ARBA00022723"/>
    </source>
</evidence>
<dbReference type="SFLD" id="SFLDS00005">
    <property type="entry name" value="Isoprenoid_Synthase_Type_I"/>
    <property type="match status" value="1"/>
</dbReference>
<keyword evidence="8" id="KW-1185">Reference proteome</keyword>
<evidence type="ECO:0000256" key="3">
    <source>
        <dbReference type="ARBA" id="ARBA00022679"/>
    </source>
</evidence>
<comment type="similarity">
    <text evidence="2 6">Belongs to the FPP/GGPP synthase family.</text>
</comment>
<evidence type="ECO:0000256" key="1">
    <source>
        <dbReference type="ARBA" id="ARBA00001946"/>
    </source>
</evidence>
<evidence type="ECO:0000256" key="5">
    <source>
        <dbReference type="ARBA" id="ARBA00022842"/>
    </source>
</evidence>
<accession>A0ABQ0CBF0</accession>
<dbReference type="PANTHER" id="PTHR12001:SF69">
    <property type="entry name" value="ALL TRANS-POLYPRENYL-DIPHOSPHATE SYNTHASE PDSS1"/>
    <property type="match status" value="1"/>
</dbReference>
<keyword evidence="5" id="KW-0460">Magnesium</keyword>
<protein>
    <submittedName>
        <fullName evidence="7">Octaprenyl diphosphate synthase</fullName>
        <ecNumber evidence="7">2.5.1.90</ecNumber>
    </submittedName>
</protein>